<sequence>MTQQSLQMRSPFLVVIGGLLLFLVAAVHHGQEIFTIGSVAGPVVALLVDGLPALGLAYAGYWLAENDSSPTNRWVIFRWCLAGVVLFGTIMGATLFVRAFEGRVITEPLFPLLVAINAGGIAGFVAGYYQSRARAKAHEAKTVSEAFEFVNSLIRHDLRNDLVVIRGHAGILDDELSSTDDVESETPDVIVDKVDEALTRIETSNAVAQTLVGDPDLETVDVADIAAEMASQLETSHRLTVTTDLPDQALVTANAGLRSVLDNVLENAADHNDADDPRIHVAIETTEETVRLSVADNGPGIPDDQRAQLFDPSGDDQGGLIFVGKLVEEYDGTVHIEDNEPRGTVFEVELPRAG</sequence>
<feature type="domain" description="Histidine kinase" evidence="9">
    <location>
        <begin position="153"/>
        <end position="354"/>
    </location>
</feature>
<evidence type="ECO:0000259" key="9">
    <source>
        <dbReference type="PROSITE" id="PS50109"/>
    </source>
</evidence>
<dbReference type="InterPro" id="IPR050980">
    <property type="entry name" value="2C_sensor_his_kinase"/>
</dbReference>
<dbReference type="CDD" id="cd00075">
    <property type="entry name" value="HATPase"/>
    <property type="match status" value="1"/>
</dbReference>
<dbReference type="PROSITE" id="PS50109">
    <property type="entry name" value="HIS_KIN"/>
    <property type="match status" value="1"/>
</dbReference>
<keyword evidence="8" id="KW-0812">Transmembrane</keyword>
<dbReference type="GO" id="GO:0005524">
    <property type="term" value="F:ATP binding"/>
    <property type="evidence" value="ECO:0007669"/>
    <property type="project" value="UniProtKB-KW"/>
</dbReference>
<keyword evidence="5" id="KW-0547">Nucleotide-binding</keyword>
<comment type="catalytic activity">
    <reaction evidence="1">
        <text>ATP + protein L-histidine = ADP + protein N-phospho-L-histidine.</text>
        <dbReference type="EC" id="2.7.13.3"/>
    </reaction>
</comment>
<dbReference type="InterPro" id="IPR031623">
    <property type="entry name" value="HisKA_4TM"/>
</dbReference>
<dbReference type="RefSeq" id="WP_279529672.1">
    <property type="nucleotide sequence ID" value="NZ_CP122312.1"/>
</dbReference>
<evidence type="ECO:0000256" key="8">
    <source>
        <dbReference type="SAM" id="Phobius"/>
    </source>
</evidence>
<feature type="transmembrane region" description="Helical" evidence="8">
    <location>
        <begin position="109"/>
        <end position="129"/>
    </location>
</feature>
<dbReference type="PANTHER" id="PTHR44936:SF10">
    <property type="entry name" value="SENSOR PROTEIN RSTB"/>
    <property type="match status" value="1"/>
</dbReference>
<organism evidence="10 11">
    <name type="scientific">Halospeciosus flavus</name>
    <dbReference type="NCBI Taxonomy" id="3032283"/>
    <lineage>
        <taxon>Archaea</taxon>
        <taxon>Methanobacteriati</taxon>
        <taxon>Methanobacteriota</taxon>
        <taxon>Stenosarchaea group</taxon>
        <taxon>Halobacteria</taxon>
        <taxon>Halobacteriales</taxon>
        <taxon>Halobacteriaceae</taxon>
        <taxon>Halospeciosus</taxon>
    </lineage>
</organism>
<feature type="transmembrane region" description="Helical" evidence="8">
    <location>
        <begin position="76"/>
        <end position="97"/>
    </location>
</feature>
<evidence type="ECO:0000256" key="1">
    <source>
        <dbReference type="ARBA" id="ARBA00000085"/>
    </source>
</evidence>
<evidence type="ECO:0000313" key="11">
    <source>
        <dbReference type="Proteomes" id="UP001596447"/>
    </source>
</evidence>
<protein>
    <recommendedName>
        <fullName evidence="2">histidine kinase</fullName>
        <ecNumber evidence="2">2.7.13.3</ecNumber>
    </recommendedName>
</protein>
<dbReference type="GO" id="GO:0004673">
    <property type="term" value="F:protein histidine kinase activity"/>
    <property type="evidence" value="ECO:0007669"/>
    <property type="project" value="UniProtKB-EC"/>
</dbReference>
<dbReference type="PANTHER" id="PTHR44936">
    <property type="entry name" value="SENSOR PROTEIN CREC"/>
    <property type="match status" value="1"/>
</dbReference>
<dbReference type="SUPFAM" id="SSF55874">
    <property type="entry name" value="ATPase domain of HSP90 chaperone/DNA topoisomerase II/histidine kinase"/>
    <property type="match status" value="1"/>
</dbReference>
<evidence type="ECO:0000256" key="5">
    <source>
        <dbReference type="ARBA" id="ARBA00022741"/>
    </source>
</evidence>
<dbReference type="InterPro" id="IPR036890">
    <property type="entry name" value="HATPase_C_sf"/>
</dbReference>
<keyword evidence="4" id="KW-0808">Transferase</keyword>
<evidence type="ECO:0000256" key="7">
    <source>
        <dbReference type="ARBA" id="ARBA00022840"/>
    </source>
</evidence>
<keyword evidence="3" id="KW-0597">Phosphoprotein</keyword>
<evidence type="ECO:0000313" key="10">
    <source>
        <dbReference type="EMBL" id="MFC7199747.1"/>
    </source>
</evidence>
<keyword evidence="8" id="KW-0472">Membrane</keyword>
<keyword evidence="6" id="KW-0418">Kinase</keyword>
<keyword evidence="7 10" id="KW-0067">ATP-binding</keyword>
<dbReference type="InterPro" id="IPR003661">
    <property type="entry name" value="HisK_dim/P_dom"/>
</dbReference>
<evidence type="ECO:0000256" key="4">
    <source>
        <dbReference type="ARBA" id="ARBA00022679"/>
    </source>
</evidence>
<accession>A0ABD5Z3I3</accession>
<proteinExistence type="predicted"/>
<evidence type="ECO:0000256" key="2">
    <source>
        <dbReference type="ARBA" id="ARBA00012438"/>
    </source>
</evidence>
<reference evidence="10 11" key="1">
    <citation type="journal article" date="2019" name="Int. J. Syst. Evol. Microbiol.">
        <title>The Global Catalogue of Microorganisms (GCM) 10K type strain sequencing project: providing services to taxonomists for standard genome sequencing and annotation.</title>
        <authorList>
            <consortium name="The Broad Institute Genomics Platform"/>
            <consortium name="The Broad Institute Genome Sequencing Center for Infectious Disease"/>
            <person name="Wu L."/>
            <person name="Ma J."/>
        </authorList>
    </citation>
    <scope>NUCLEOTIDE SEQUENCE [LARGE SCALE GENOMIC DNA]</scope>
    <source>
        <strain evidence="10 11">XZGYJ-43</strain>
    </source>
</reference>
<dbReference type="CDD" id="cd00082">
    <property type="entry name" value="HisKA"/>
    <property type="match status" value="1"/>
</dbReference>
<keyword evidence="11" id="KW-1185">Reference proteome</keyword>
<dbReference type="AlphaFoldDB" id="A0ABD5Z3I3"/>
<name>A0ABD5Z3I3_9EURY</name>
<evidence type="ECO:0000256" key="3">
    <source>
        <dbReference type="ARBA" id="ARBA00022553"/>
    </source>
</evidence>
<dbReference type="InterPro" id="IPR005467">
    <property type="entry name" value="His_kinase_dom"/>
</dbReference>
<dbReference type="Pfam" id="PF16926">
    <property type="entry name" value="HisKA_4TM"/>
    <property type="match status" value="1"/>
</dbReference>
<dbReference type="InterPro" id="IPR004358">
    <property type="entry name" value="Sig_transdc_His_kin-like_C"/>
</dbReference>
<feature type="transmembrane region" description="Helical" evidence="8">
    <location>
        <begin position="40"/>
        <end position="64"/>
    </location>
</feature>
<dbReference type="EC" id="2.7.13.3" evidence="2"/>
<dbReference type="Pfam" id="PF02518">
    <property type="entry name" value="HATPase_c"/>
    <property type="match status" value="1"/>
</dbReference>
<gene>
    <name evidence="10" type="ORF">ACFQJ9_10060</name>
</gene>
<dbReference type="SMART" id="SM00387">
    <property type="entry name" value="HATPase_c"/>
    <property type="match status" value="1"/>
</dbReference>
<evidence type="ECO:0000256" key="6">
    <source>
        <dbReference type="ARBA" id="ARBA00022777"/>
    </source>
</evidence>
<comment type="caution">
    <text evidence="10">The sequence shown here is derived from an EMBL/GenBank/DDBJ whole genome shotgun (WGS) entry which is preliminary data.</text>
</comment>
<dbReference type="GO" id="GO:0005886">
    <property type="term" value="C:plasma membrane"/>
    <property type="evidence" value="ECO:0007669"/>
    <property type="project" value="UniProtKB-SubCell"/>
</dbReference>
<dbReference type="InterPro" id="IPR003594">
    <property type="entry name" value="HATPase_dom"/>
</dbReference>
<dbReference type="PRINTS" id="PR00344">
    <property type="entry name" value="BCTRLSENSOR"/>
</dbReference>
<keyword evidence="8" id="KW-1133">Transmembrane helix</keyword>
<dbReference type="Proteomes" id="UP001596447">
    <property type="component" value="Unassembled WGS sequence"/>
</dbReference>
<dbReference type="EMBL" id="JBHTAR010000011">
    <property type="protein sequence ID" value="MFC7199747.1"/>
    <property type="molecule type" value="Genomic_DNA"/>
</dbReference>
<dbReference type="Gene3D" id="3.30.565.10">
    <property type="entry name" value="Histidine kinase-like ATPase, C-terminal domain"/>
    <property type="match status" value="1"/>
</dbReference>